<dbReference type="PROSITE" id="PS51257">
    <property type="entry name" value="PROKAR_LIPOPROTEIN"/>
    <property type="match status" value="1"/>
</dbReference>
<dbReference type="EMBL" id="CP015519">
    <property type="protein sequence ID" value="APG29036.1"/>
    <property type="molecule type" value="Genomic_DNA"/>
</dbReference>
<feature type="domain" description="Carboxymuconolactone decarboxylase-like" evidence="1">
    <location>
        <begin position="2"/>
        <end position="46"/>
    </location>
</feature>
<gene>
    <name evidence="2" type="ORF">A7E78_05800</name>
</gene>
<dbReference type="InterPro" id="IPR003779">
    <property type="entry name" value="CMD-like"/>
</dbReference>
<evidence type="ECO:0000313" key="2">
    <source>
        <dbReference type="EMBL" id="APG29036.1"/>
    </source>
</evidence>
<protein>
    <recommendedName>
        <fullName evidence="1">Carboxymuconolactone decarboxylase-like domain-containing protein</fullName>
    </recommendedName>
</protein>
<dbReference type="NCBIfam" id="TIGR00778">
    <property type="entry name" value="ahpD_dom"/>
    <property type="match status" value="1"/>
</dbReference>
<dbReference type="InterPro" id="IPR029032">
    <property type="entry name" value="AhpD-like"/>
</dbReference>
<dbReference type="Gene3D" id="1.20.1290.10">
    <property type="entry name" value="AhpD-like"/>
    <property type="match status" value="1"/>
</dbReference>
<dbReference type="STRING" id="1842532.A7E78_05800"/>
<proteinExistence type="predicted"/>
<dbReference type="Proteomes" id="UP000182517">
    <property type="component" value="Chromosome"/>
</dbReference>
<dbReference type="InterPro" id="IPR004675">
    <property type="entry name" value="AhpD_core"/>
</dbReference>
<dbReference type="KEGG" id="pef:A7E78_05800"/>
<sequence>MDDKTLELIAVGASVAACCAPCLEYHINAARKAGASHAELAAAVQIGEKVRQRPADIIAQSCKDLDI</sequence>
<accession>A0A1L3GSV2</accession>
<dbReference type="GO" id="GO:0051920">
    <property type="term" value="F:peroxiredoxin activity"/>
    <property type="evidence" value="ECO:0007669"/>
    <property type="project" value="InterPro"/>
</dbReference>
<reference evidence="2 3" key="1">
    <citation type="journal article" date="2017" name="Genome Announc.">
        <title>Complete Genome Sequences of Two Acetylene-Fermenting Pelobacter acetylenicus Strains.</title>
        <authorList>
            <person name="Sutton J.M."/>
            <person name="Baesman S.M."/>
            <person name="Fierst J.L."/>
            <person name="Poret-Peterson A.T."/>
            <person name="Oremland R.S."/>
            <person name="Dunlap D.S."/>
            <person name="Akob D.M."/>
        </authorList>
    </citation>
    <scope>NUCLEOTIDE SEQUENCE [LARGE SCALE GENOMIC DNA]</scope>
    <source>
        <strain evidence="2 3">SFB93</strain>
    </source>
</reference>
<dbReference type="Pfam" id="PF02627">
    <property type="entry name" value="CMD"/>
    <property type="match status" value="1"/>
</dbReference>
<organism evidence="2 3">
    <name type="scientific">Syntrophotalea acetylenivorans</name>
    <dbReference type="NCBI Taxonomy" id="1842532"/>
    <lineage>
        <taxon>Bacteria</taxon>
        <taxon>Pseudomonadati</taxon>
        <taxon>Thermodesulfobacteriota</taxon>
        <taxon>Desulfuromonadia</taxon>
        <taxon>Desulfuromonadales</taxon>
        <taxon>Syntrophotaleaceae</taxon>
        <taxon>Syntrophotalea</taxon>
    </lineage>
</organism>
<evidence type="ECO:0000313" key="3">
    <source>
        <dbReference type="Proteomes" id="UP000182517"/>
    </source>
</evidence>
<dbReference type="AlphaFoldDB" id="A0A1L3GSV2"/>
<dbReference type="SUPFAM" id="SSF69118">
    <property type="entry name" value="AhpD-like"/>
    <property type="match status" value="1"/>
</dbReference>
<name>A0A1L3GSV2_9BACT</name>
<keyword evidence="3" id="KW-1185">Reference proteome</keyword>
<evidence type="ECO:0000259" key="1">
    <source>
        <dbReference type="Pfam" id="PF02627"/>
    </source>
</evidence>